<evidence type="ECO:0000313" key="3">
    <source>
        <dbReference type="Proteomes" id="UP000653305"/>
    </source>
</evidence>
<dbReference type="Proteomes" id="UP000653305">
    <property type="component" value="Unassembled WGS sequence"/>
</dbReference>
<dbReference type="AlphaFoldDB" id="A0A830BTW6"/>
<dbReference type="OrthoDB" id="10518649at2759"/>
<keyword evidence="3" id="KW-1185">Reference proteome</keyword>
<feature type="region of interest" description="Disordered" evidence="1">
    <location>
        <begin position="53"/>
        <end position="88"/>
    </location>
</feature>
<gene>
    <name evidence="2" type="ORF">PHJA_001284700</name>
</gene>
<reference evidence="2" key="1">
    <citation type="submission" date="2020-07" db="EMBL/GenBank/DDBJ databases">
        <title>Ethylene signaling mediates host invasion by parasitic plants.</title>
        <authorList>
            <person name="Yoshida S."/>
        </authorList>
    </citation>
    <scope>NUCLEOTIDE SEQUENCE</scope>
    <source>
        <strain evidence="2">Okayama</strain>
    </source>
</reference>
<name>A0A830BTW6_9LAMI</name>
<dbReference type="InterPro" id="IPR052812">
    <property type="entry name" value="Plant_DnaJ_domain"/>
</dbReference>
<evidence type="ECO:0000256" key="1">
    <source>
        <dbReference type="SAM" id="MobiDB-lite"/>
    </source>
</evidence>
<feature type="compositionally biased region" description="Low complexity" evidence="1">
    <location>
        <begin position="53"/>
        <end position="63"/>
    </location>
</feature>
<organism evidence="2 3">
    <name type="scientific">Phtheirospermum japonicum</name>
    <dbReference type="NCBI Taxonomy" id="374723"/>
    <lineage>
        <taxon>Eukaryota</taxon>
        <taxon>Viridiplantae</taxon>
        <taxon>Streptophyta</taxon>
        <taxon>Embryophyta</taxon>
        <taxon>Tracheophyta</taxon>
        <taxon>Spermatophyta</taxon>
        <taxon>Magnoliopsida</taxon>
        <taxon>eudicotyledons</taxon>
        <taxon>Gunneridae</taxon>
        <taxon>Pentapetalae</taxon>
        <taxon>asterids</taxon>
        <taxon>lamiids</taxon>
        <taxon>Lamiales</taxon>
        <taxon>Orobanchaceae</taxon>
        <taxon>Orobanchaceae incertae sedis</taxon>
        <taxon>Phtheirospermum</taxon>
    </lineage>
</organism>
<evidence type="ECO:0000313" key="2">
    <source>
        <dbReference type="EMBL" id="GFP91407.1"/>
    </source>
</evidence>
<sequence>KKRIIRQFETEYRKAVARFQEVTNRGTQEKKHVGEMLKQRDSIYSSFTVSQSLAVPSGSSSSSKFTGEDYKSESPGDEGSADAKDKSSKKKCFNLNLKGSDKK</sequence>
<comment type="caution">
    <text evidence="2">The sequence shown here is derived from an EMBL/GenBank/DDBJ whole genome shotgun (WGS) entry which is preliminary data.</text>
</comment>
<dbReference type="PANTHER" id="PTHR44272:SF3">
    <property type="entry name" value="J DOMAIN-CONTAINING PROTEIN"/>
    <property type="match status" value="1"/>
</dbReference>
<accession>A0A830BTW6</accession>
<proteinExistence type="predicted"/>
<feature type="non-terminal residue" evidence="2">
    <location>
        <position position="1"/>
    </location>
</feature>
<dbReference type="PANTHER" id="PTHR44272">
    <property type="entry name" value="DNAJ DOMAIN (PROKARYOTIC HEAT SHOCK PROTEIN)"/>
    <property type="match status" value="1"/>
</dbReference>
<protein>
    <submittedName>
        <fullName evidence="2">Chaperone protein Dnaj 15</fullName>
    </submittedName>
</protein>
<dbReference type="EMBL" id="BMAC01000243">
    <property type="protein sequence ID" value="GFP91407.1"/>
    <property type="molecule type" value="Genomic_DNA"/>
</dbReference>